<evidence type="ECO:0000313" key="2">
    <source>
        <dbReference type="EMBL" id="OSM08671.1"/>
    </source>
</evidence>
<protein>
    <submittedName>
        <fullName evidence="2">Uncharacterized protein</fullName>
    </submittedName>
</protein>
<organism evidence="2 3">
    <name type="scientific">Magnetofaba australis IT-1</name>
    <dbReference type="NCBI Taxonomy" id="1434232"/>
    <lineage>
        <taxon>Bacteria</taxon>
        <taxon>Pseudomonadati</taxon>
        <taxon>Pseudomonadota</taxon>
        <taxon>Magnetococcia</taxon>
        <taxon>Magnetococcales</taxon>
        <taxon>Magnetococcaceae</taxon>
        <taxon>Magnetofaba</taxon>
    </lineage>
</organism>
<dbReference type="STRING" id="1434232.MAIT1_02843"/>
<sequence length="133" mass="14127">MAGKTFGNAMRNPSNADLMAGVLSGLHDDSVEQRVEEGSQHAPMETLSAAAPAPVAQTAPKAPAKAKSAATQTPTEAMVATNIKIPERLRWALDDLVIAEKRRGNRAASMNEFVTTCLEKELPKLLKQYGLGG</sequence>
<evidence type="ECO:0000256" key="1">
    <source>
        <dbReference type="SAM" id="MobiDB-lite"/>
    </source>
</evidence>
<evidence type="ECO:0000313" key="3">
    <source>
        <dbReference type="Proteomes" id="UP000194003"/>
    </source>
</evidence>
<feature type="compositionally biased region" description="Basic and acidic residues" evidence="1">
    <location>
        <begin position="27"/>
        <end position="39"/>
    </location>
</feature>
<dbReference type="AlphaFoldDB" id="A0A1Y2KA73"/>
<comment type="caution">
    <text evidence="2">The sequence shown here is derived from an EMBL/GenBank/DDBJ whole genome shotgun (WGS) entry which is preliminary data.</text>
</comment>
<dbReference type="EMBL" id="LVJN01000004">
    <property type="protein sequence ID" value="OSM08671.1"/>
    <property type="molecule type" value="Genomic_DNA"/>
</dbReference>
<accession>A0A1Y2KA73</accession>
<dbReference type="RefSeq" id="WP_085440080.1">
    <property type="nucleotide sequence ID" value="NZ_LVJN01000004.1"/>
</dbReference>
<keyword evidence="3" id="KW-1185">Reference proteome</keyword>
<dbReference type="Proteomes" id="UP000194003">
    <property type="component" value="Unassembled WGS sequence"/>
</dbReference>
<name>A0A1Y2KA73_9PROT</name>
<reference evidence="2 3" key="1">
    <citation type="journal article" date="2016" name="BMC Genomics">
        <title>Combined genomic and structural analyses of a cultured magnetotactic bacterium reveals its niche adaptation to a dynamic environment.</title>
        <authorList>
            <person name="Araujo A.C."/>
            <person name="Morillo V."/>
            <person name="Cypriano J."/>
            <person name="Teixeira L.C."/>
            <person name="Leao P."/>
            <person name="Lyra S."/>
            <person name="Almeida L.G."/>
            <person name="Bazylinski D.A."/>
            <person name="Vasconcellos A.T."/>
            <person name="Abreu F."/>
            <person name="Lins U."/>
        </authorList>
    </citation>
    <scope>NUCLEOTIDE SEQUENCE [LARGE SCALE GENOMIC DNA]</scope>
    <source>
        <strain evidence="2 3">IT-1</strain>
    </source>
</reference>
<feature type="compositionally biased region" description="Low complexity" evidence="1">
    <location>
        <begin position="48"/>
        <end position="75"/>
    </location>
</feature>
<gene>
    <name evidence="2" type="ORF">MAIT1_02843</name>
</gene>
<feature type="region of interest" description="Disordered" evidence="1">
    <location>
        <begin position="27"/>
        <end position="75"/>
    </location>
</feature>
<proteinExistence type="predicted"/>